<feature type="region of interest" description="Disordered" evidence="1">
    <location>
        <begin position="157"/>
        <end position="361"/>
    </location>
</feature>
<evidence type="ECO:0000313" key="3">
    <source>
        <dbReference type="Proteomes" id="UP000181980"/>
    </source>
</evidence>
<dbReference type="STRING" id="561176.SAMN04488561_0370"/>
<evidence type="ECO:0000256" key="1">
    <source>
        <dbReference type="SAM" id="MobiDB-lite"/>
    </source>
</evidence>
<feature type="compositionally biased region" description="Polar residues" evidence="1">
    <location>
        <begin position="338"/>
        <end position="348"/>
    </location>
</feature>
<feature type="compositionally biased region" description="Basic residues" evidence="1">
    <location>
        <begin position="287"/>
        <end position="301"/>
    </location>
</feature>
<name>A0A1H5DD50_9ACTN</name>
<proteinExistence type="predicted"/>
<feature type="region of interest" description="Disordered" evidence="1">
    <location>
        <begin position="24"/>
        <end position="139"/>
    </location>
</feature>
<reference evidence="3" key="1">
    <citation type="submission" date="2016-10" db="EMBL/GenBank/DDBJ databases">
        <authorList>
            <person name="Varghese N."/>
            <person name="Submissions S."/>
        </authorList>
    </citation>
    <scope>NUCLEOTIDE SEQUENCE [LARGE SCALE GENOMIC DNA]</scope>
    <source>
        <strain evidence="3">DSM 45237</strain>
    </source>
</reference>
<dbReference type="Proteomes" id="UP000181980">
    <property type="component" value="Unassembled WGS sequence"/>
</dbReference>
<feature type="compositionally biased region" description="Basic residues" evidence="1">
    <location>
        <begin position="352"/>
        <end position="361"/>
    </location>
</feature>
<sequence>MYSRSSSGNACHAPLFAPVRCDDAEPAASVSARSPRFAAQRAALPRTLPTPSPRSPHAATAPRPHLAHASLAPTRPPPLPAPRSPLPAPRSPLPAPRSPLPAPRSPLPAPRSPLPAPRSPLPAPRLSSQPHSCPPLAGHARTALPACRFPRSLARALRSPATPAPRSLPAASLATSPAPSARRPRPHRAPCLPLPAQPRPRFRSPVTPAPPLASHASLTPPCTPSPTMPTARSLPCRFPRRPASCLRRQGGCRQSARKSSGRSTPLIPLMRSPSSAPGRSPPGNHPEHRHRRHHSRVRHQARLAAVRQEITQNIDTGDPAHAFAGKRAWRQSARKSSGRSTPSTPSDSRASRTTRKARPAG</sequence>
<protein>
    <submittedName>
        <fullName evidence="2">Uncharacterized protein</fullName>
    </submittedName>
</protein>
<gene>
    <name evidence="2" type="ORF">SAMN04488561_0370</name>
</gene>
<organism evidence="2 3">
    <name type="scientific">Jiangella alba</name>
    <dbReference type="NCBI Taxonomy" id="561176"/>
    <lineage>
        <taxon>Bacteria</taxon>
        <taxon>Bacillati</taxon>
        <taxon>Actinomycetota</taxon>
        <taxon>Actinomycetes</taxon>
        <taxon>Jiangellales</taxon>
        <taxon>Jiangellaceae</taxon>
        <taxon>Jiangella</taxon>
    </lineage>
</organism>
<evidence type="ECO:0000313" key="2">
    <source>
        <dbReference type="EMBL" id="SED76728.1"/>
    </source>
</evidence>
<dbReference type="PRINTS" id="PR01217">
    <property type="entry name" value="PRICHEXTENSN"/>
</dbReference>
<dbReference type="EMBL" id="FNUC01000002">
    <property type="protein sequence ID" value="SED76728.1"/>
    <property type="molecule type" value="Genomic_DNA"/>
</dbReference>
<feature type="compositionally biased region" description="Pro residues" evidence="1">
    <location>
        <begin position="74"/>
        <end position="123"/>
    </location>
</feature>
<keyword evidence="3" id="KW-1185">Reference proteome</keyword>
<accession>A0A1H5DD50</accession>
<feature type="compositionally biased region" description="Low complexity" evidence="1">
    <location>
        <begin position="158"/>
        <end position="181"/>
    </location>
</feature>
<feature type="compositionally biased region" description="Basic residues" evidence="1">
    <location>
        <begin position="327"/>
        <end position="337"/>
    </location>
</feature>
<dbReference type="AlphaFoldDB" id="A0A1H5DD50"/>